<dbReference type="RefSeq" id="WP_135659247.1">
    <property type="nucleotide sequence ID" value="NZ_JAJUFJ010000001.1"/>
</dbReference>
<comment type="caution">
    <text evidence="2">The sequence shown here is derived from an EMBL/GenBank/DDBJ whole genome shotgun (WGS) entry which is preliminary data.</text>
</comment>
<keyword evidence="3" id="KW-1185">Reference proteome</keyword>
<proteinExistence type="predicted"/>
<evidence type="ECO:0000313" key="2">
    <source>
        <dbReference type="EMBL" id="TGJ76517.1"/>
    </source>
</evidence>
<feature type="domain" description="DUF6873" evidence="1">
    <location>
        <begin position="23"/>
        <end position="243"/>
    </location>
</feature>
<organism evidence="2 3">
    <name type="scientific">Caproiciproducens galactitolivorans</name>
    <dbReference type="NCBI Taxonomy" id="642589"/>
    <lineage>
        <taxon>Bacteria</taxon>
        <taxon>Bacillati</taxon>
        <taxon>Bacillota</taxon>
        <taxon>Clostridia</taxon>
        <taxon>Eubacteriales</taxon>
        <taxon>Acutalibacteraceae</taxon>
        <taxon>Caproiciproducens</taxon>
    </lineage>
</organism>
<evidence type="ECO:0000259" key="1">
    <source>
        <dbReference type="Pfam" id="PF21778"/>
    </source>
</evidence>
<evidence type="ECO:0000313" key="3">
    <source>
        <dbReference type="Proteomes" id="UP000297714"/>
    </source>
</evidence>
<dbReference type="OrthoDB" id="1753686at2"/>
<dbReference type="Proteomes" id="UP000297714">
    <property type="component" value="Unassembled WGS sequence"/>
</dbReference>
<dbReference type="EMBL" id="SRMQ01000005">
    <property type="protein sequence ID" value="TGJ76517.1"/>
    <property type="molecule type" value="Genomic_DNA"/>
</dbReference>
<dbReference type="Pfam" id="PF21778">
    <property type="entry name" value="DUF6873"/>
    <property type="match status" value="1"/>
</dbReference>
<dbReference type="InterPro" id="IPR049238">
    <property type="entry name" value="DUF6873"/>
</dbReference>
<sequence length="249" mass="26798">MRFIHSPNLPEADVALAAMSGTYPKIIDALRKRNITVLPVRPCKNLSLPVCTHADMLCHPLGDTAIVVAKGEEYLKTALEHYGFYPVYSHSNLEKNYPKDVALNAARIGAKLIANSKTLDAVIVDYCGKKQIAILSAKQGYAKCSSVIVSENAIITEDASIAASAAHANMEVLKIRPGFVALPGYEYGFLGGACGMIGKNRLAFAGTIEAHPDYLKIKAFCNHKNVQLISLTKDPLTDVGGILPLKTFG</sequence>
<name>A0A4Z0Y120_9FIRM</name>
<accession>A0A4Z0Y120</accession>
<protein>
    <recommendedName>
        <fullName evidence="1">DUF6873 domain-containing protein</fullName>
    </recommendedName>
</protein>
<gene>
    <name evidence="2" type="ORF">CAGA_14290</name>
</gene>
<reference evidence="2 3" key="1">
    <citation type="submission" date="2019-04" db="EMBL/GenBank/DDBJ databases">
        <authorList>
            <person name="Poehlein A."/>
            <person name="Bengelsdorf F.R."/>
            <person name="Duerre P."/>
            <person name="Daniel R."/>
        </authorList>
    </citation>
    <scope>NUCLEOTIDE SEQUENCE [LARGE SCALE GENOMIC DNA]</scope>
    <source>
        <strain evidence="2 3">BS-1</strain>
    </source>
</reference>
<dbReference type="AlphaFoldDB" id="A0A4Z0Y120"/>